<dbReference type="Proteomes" id="UP000076661">
    <property type="component" value="Unassembled WGS sequence"/>
</dbReference>
<dbReference type="AlphaFoldDB" id="A0A161YZW6"/>
<evidence type="ECO:0000256" key="5">
    <source>
        <dbReference type="ARBA" id="ARBA00022692"/>
    </source>
</evidence>
<evidence type="ECO:0000256" key="9">
    <source>
        <dbReference type="ARBA" id="ARBA00023136"/>
    </source>
</evidence>
<gene>
    <name evidence="10" type="ORF">N478_13355</name>
</gene>
<evidence type="ECO:0000256" key="8">
    <source>
        <dbReference type="ARBA" id="ARBA00023008"/>
    </source>
</evidence>
<accession>A0A161YZW6</accession>
<evidence type="ECO:0000313" key="10">
    <source>
        <dbReference type="EMBL" id="KZN68906.1"/>
    </source>
</evidence>
<dbReference type="EMBL" id="AUXX01000007">
    <property type="protein sequence ID" value="KZN68906.1"/>
    <property type="molecule type" value="Genomic_DNA"/>
</dbReference>
<evidence type="ECO:0000313" key="11">
    <source>
        <dbReference type="Proteomes" id="UP000076661"/>
    </source>
</evidence>
<keyword evidence="8" id="KW-0186">Copper</keyword>
<sequence>MHTPLIKKLILAVLGMFAFAFALVPLYDVFCDITGLNGKVDLVVAERSEKVDESRVVDVSFTTHAKSSAPFSVEAQQYSVTVQPGKLSEVEFVARNLSDSARIMQAIPSVSPGQAAKYLHKLACFCFDQQSLQANQTMKFTLRFYVDTELPTDVQELTLSYTLYDITDSTATSNLKQINTPVQLVSLAEHVYLRGHENG</sequence>
<reference evidence="10 11" key="1">
    <citation type="submission" date="2013-07" db="EMBL/GenBank/DDBJ databases">
        <title>Comparative Genomic and Metabolomic Analysis of Twelve Strains of Pseudoalteromonas luteoviolacea.</title>
        <authorList>
            <person name="Vynne N.G."/>
            <person name="Mansson M."/>
            <person name="Gram L."/>
        </authorList>
    </citation>
    <scope>NUCLEOTIDE SEQUENCE [LARGE SCALE GENOMIC DNA]</scope>
    <source>
        <strain evidence="10 11">S4060-1</strain>
    </source>
</reference>
<dbReference type="Pfam" id="PF04442">
    <property type="entry name" value="CtaG_Cox11"/>
    <property type="match status" value="1"/>
</dbReference>
<dbReference type="RefSeq" id="WP_063380272.1">
    <property type="nucleotide sequence ID" value="NZ_AUXX01000007.1"/>
</dbReference>
<evidence type="ECO:0000256" key="3">
    <source>
        <dbReference type="ARBA" id="ARBA00009620"/>
    </source>
</evidence>
<evidence type="ECO:0000256" key="7">
    <source>
        <dbReference type="ARBA" id="ARBA00022989"/>
    </source>
</evidence>
<dbReference type="GO" id="GO:0005507">
    <property type="term" value="F:copper ion binding"/>
    <property type="evidence" value="ECO:0007669"/>
    <property type="project" value="InterPro"/>
</dbReference>
<dbReference type="NCBIfam" id="NF003465">
    <property type="entry name" value="PRK05089.1"/>
    <property type="match status" value="1"/>
</dbReference>
<dbReference type="PATRIC" id="fig|1365257.3.peg.1073"/>
<dbReference type="PANTHER" id="PTHR21320:SF3">
    <property type="entry name" value="CYTOCHROME C OXIDASE ASSEMBLY PROTEIN COX11, MITOCHONDRIAL-RELATED"/>
    <property type="match status" value="1"/>
</dbReference>
<proteinExistence type="inferred from homology"/>
<name>A0A161YZW6_9GAMM</name>
<evidence type="ECO:0000256" key="6">
    <source>
        <dbReference type="ARBA" id="ARBA00022968"/>
    </source>
</evidence>
<evidence type="ECO:0000256" key="1">
    <source>
        <dbReference type="ARBA" id="ARBA00004007"/>
    </source>
</evidence>
<comment type="function">
    <text evidence="1">Exerts its effect at some terminal stage of cytochrome c oxidase synthesis, probably by being involved in the insertion of the copper B into subunit I.</text>
</comment>
<keyword evidence="9" id="KW-0472">Membrane</keyword>
<comment type="caution">
    <text evidence="10">The sequence shown here is derived from an EMBL/GenBank/DDBJ whole genome shotgun (WGS) entry which is preliminary data.</text>
</comment>
<dbReference type="PIRSF" id="PIRSF005413">
    <property type="entry name" value="COX11"/>
    <property type="match status" value="1"/>
</dbReference>
<dbReference type="SUPFAM" id="SSF110111">
    <property type="entry name" value="Ctag/Cox11"/>
    <property type="match status" value="1"/>
</dbReference>
<comment type="similarity">
    <text evidence="3">Belongs to the COX11/CtaG family.</text>
</comment>
<keyword evidence="7" id="KW-1133">Transmembrane helix</keyword>
<dbReference type="Gene3D" id="2.60.370.10">
    <property type="entry name" value="Ctag/Cox11"/>
    <property type="match status" value="1"/>
</dbReference>
<dbReference type="GO" id="GO:0005886">
    <property type="term" value="C:plasma membrane"/>
    <property type="evidence" value="ECO:0007669"/>
    <property type="project" value="UniProtKB-SubCell"/>
</dbReference>
<keyword evidence="5" id="KW-0812">Transmembrane</keyword>
<dbReference type="InterPro" id="IPR023471">
    <property type="entry name" value="CtaG/Cox11_dom_sf"/>
</dbReference>
<dbReference type="InterPro" id="IPR007533">
    <property type="entry name" value="Cyt_c_oxidase_assmbl_CtaG"/>
</dbReference>
<dbReference type="PANTHER" id="PTHR21320">
    <property type="entry name" value="CYTOCHROME C OXIDASE ASSEMBLY PROTEIN COX11-RELATED"/>
    <property type="match status" value="1"/>
</dbReference>
<evidence type="ECO:0000256" key="4">
    <source>
        <dbReference type="ARBA" id="ARBA00015384"/>
    </source>
</evidence>
<organism evidence="10 11">
    <name type="scientific">Pseudoalteromonas luteoviolacea S4060-1</name>
    <dbReference type="NCBI Taxonomy" id="1365257"/>
    <lineage>
        <taxon>Bacteria</taxon>
        <taxon>Pseudomonadati</taxon>
        <taxon>Pseudomonadota</taxon>
        <taxon>Gammaproteobacteria</taxon>
        <taxon>Alteromonadales</taxon>
        <taxon>Pseudoalteromonadaceae</taxon>
        <taxon>Pseudoalteromonas</taxon>
    </lineage>
</organism>
<evidence type="ECO:0000256" key="2">
    <source>
        <dbReference type="ARBA" id="ARBA00004382"/>
    </source>
</evidence>
<protein>
    <recommendedName>
        <fullName evidence="4">Cytochrome c oxidase assembly protein CtaG</fullName>
    </recommendedName>
</protein>
<keyword evidence="6" id="KW-0735">Signal-anchor</keyword>
<comment type="subcellular location">
    <subcellularLocation>
        <location evidence="2">Cell inner membrane</location>
        <topology evidence="2">Single-pass type II membrane protein</topology>
        <orientation evidence="2">Periplasmic side</orientation>
    </subcellularLocation>
</comment>